<comment type="caution">
    <text evidence="4">The sequence shown here is derived from an EMBL/GenBank/DDBJ whole genome shotgun (WGS) entry which is preliminary data.</text>
</comment>
<dbReference type="Pfam" id="PF03747">
    <property type="entry name" value="ADP_ribosyl_GH"/>
    <property type="match status" value="1"/>
</dbReference>
<dbReference type="GO" id="GO:0016787">
    <property type="term" value="F:hydrolase activity"/>
    <property type="evidence" value="ECO:0007669"/>
    <property type="project" value="UniProtKB-KW"/>
</dbReference>
<dbReference type="PANTHER" id="PTHR16222:SF24">
    <property type="entry name" value="ADP-RIBOSYLHYDROLASE ARH3"/>
    <property type="match status" value="1"/>
</dbReference>
<organism evidence="4 5">
    <name type="scientific">Streptomyces nanshensis</name>
    <dbReference type="NCBI Taxonomy" id="518642"/>
    <lineage>
        <taxon>Bacteria</taxon>
        <taxon>Bacillati</taxon>
        <taxon>Actinomycetota</taxon>
        <taxon>Actinomycetes</taxon>
        <taxon>Kitasatosporales</taxon>
        <taxon>Streptomycetaceae</taxon>
        <taxon>Streptomyces</taxon>
    </lineage>
</organism>
<gene>
    <name evidence="4" type="ORF">AN221_38625</name>
</gene>
<keyword evidence="5" id="KW-1185">Reference proteome</keyword>
<feature type="binding site" evidence="3">
    <location>
        <position position="260"/>
    </location>
    <ligand>
        <name>Mg(2+)</name>
        <dbReference type="ChEBI" id="CHEBI:18420"/>
        <label>1</label>
    </ligand>
</feature>
<evidence type="ECO:0000256" key="1">
    <source>
        <dbReference type="ARBA" id="ARBA00010702"/>
    </source>
</evidence>
<feature type="binding site" evidence="3">
    <location>
        <position position="61"/>
    </location>
    <ligand>
        <name>Mg(2+)</name>
        <dbReference type="ChEBI" id="CHEBI:18420"/>
        <label>1</label>
    </ligand>
</feature>
<reference evidence="4 5" key="1">
    <citation type="journal article" date="2016" name="Front. Microbiol.">
        <title>Comparative Genomics Analysis of Streptomyces Species Reveals Their Adaptation to the Marine Environment and Their Diversity at the Genomic Level.</title>
        <authorList>
            <person name="Tian X."/>
            <person name="Zhang Z."/>
            <person name="Yang T."/>
            <person name="Chen M."/>
            <person name="Li J."/>
            <person name="Chen F."/>
            <person name="Yang J."/>
            <person name="Li W."/>
            <person name="Zhang B."/>
            <person name="Zhang Z."/>
            <person name="Wu J."/>
            <person name="Zhang C."/>
            <person name="Long L."/>
            <person name="Xiao J."/>
        </authorList>
    </citation>
    <scope>NUCLEOTIDE SEQUENCE [LARGE SCALE GENOMIC DNA]</scope>
    <source>
        <strain evidence="4 5">SCSIO M10372</strain>
    </source>
</reference>
<evidence type="ECO:0000313" key="4">
    <source>
        <dbReference type="EMBL" id="OEV15495.1"/>
    </source>
</evidence>
<sequence>MITPHTLPRADRVAGAVVGSAAGDALGAPFEFGPAGAFSTRFPDGVGLLCGGGGWDPGEATDDTQMAVLVGESLLERGGLDLPDVFDRFRRWAGSEPKDIGLQTEDVLTNGEPWDRAAALHFRVNGRAAGNGSLMRATTSAVYFAHAGRTATMEAARRIAALTHGDRAAWEGTAVFHELVRVALAGEDPLTAVPRTLGEVHPDHRPRWATALAPDWHPALATEFNGAVWPCLATALWALRTTDTFESALAAAVDVGGDTDTVAAVTGGLAGAVYGIGAVPDRWTTLLHVPLPGYGDRVLRTPELLGLAARLDNEAPRTTHKAEIRAE</sequence>
<dbReference type="Gene3D" id="1.10.4080.10">
    <property type="entry name" value="ADP-ribosylation/Crystallin J1"/>
    <property type="match status" value="1"/>
</dbReference>
<keyword evidence="3" id="KW-0479">Metal-binding</keyword>
<comment type="cofactor">
    <cofactor evidence="3">
        <name>Mg(2+)</name>
        <dbReference type="ChEBI" id="CHEBI:18420"/>
    </cofactor>
    <text evidence="3">Binds 2 magnesium ions per subunit.</text>
</comment>
<feature type="binding site" evidence="3">
    <location>
        <position position="258"/>
    </location>
    <ligand>
        <name>Mg(2+)</name>
        <dbReference type="ChEBI" id="CHEBI:18420"/>
        <label>1</label>
    </ligand>
</feature>
<dbReference type="InterPro" id="IPR005502">
    <property type="entry name" value="Ribosyl_crysJ1"/>
</dbReference>
<keyword evidence="3" id="KW-0460">Magnesium</keyword>
<evidence type="ECO:0000256" key="3">
    <source>
        <dbReference type="PIRSR" id="PIRSR605502-1"/>
    </source>
</evidence>
<dbReference type="GO" id="GO:0046872">
    <property type="term" value="F:metal ion binding"/>
    <property type="evidence" value="ECO:0007669"/>
    <property type="project" value="UniProtKB-KW"/>
</dbReference>
<accession>A0A1E7LGZ9</accession>
<feature type="binding site" evidence="3">
    <location>
        <position position="62"/>
    </location>
    <ligand>
        <name>Mg(2+)</name>
        <dbReference type="ChEBI" id="CHEBI:18420"/>
        <label>1</label>
    </ligand>
</feature>
<keyword evidence="2 4" id="KW-0378">Hydrolase</keyword>
<protein>
    <submittedName>
        <fullName evidence="4">Ribosylglycohydrolase</fullName>
    </submittedName>
</protein>
<dbReference type="EMBL" id="LJGZ01000109">
    <property type="protein sequence ID" value="OEV15495.1"/>
    <property type="molecule type" value="Genomic_DNA"/>
</dbReference>
<comment type="similarity">
    <text evidence="1">Belongs to the ADP-ribosylglycohydrolase family.</text>
</comment>
<dbReference type="InterPro" id="IPR050792">
    <property type="entry name" value="ADP-ribosylglycohydrolase"/>
</dbReference>
<proteinExistence type="inferred from homology"/>
<name>A0A1E7LGZ9_9ACTN</name>
<feature type="binding site" evidence="3">
    <location>
        <position position="261"/>
    </location>
    <ligand>
        <name>Mg(2+)</name>
        <dbReference type="ChEBI" id="CHEBI:18420"/>
        <label>1</label>
    </ligand>
</feature>
<dbReference type="InterPro" id="IPR036705">
    <property type="entry name" value="Ribosyl_crysJ1_sf"/>
</dbReference>
<dbReference type="OrthoDB" id="9798107at2"/>
<dbReference type="RefSeq" id="WP_070204748.1">
    <property type="nucleotide sequence ID" value="NZ_LJGZ01000109.1"/>
</dbReference>
<evidence type="ECO:0000256" key="2">
    <source>
        <dbReference type="ARBA" id="ARBA00022801"/>
    </source>
</evidence>
<feature type="binding site" evidence="3">
    <location>
        <position position="63"/>
    </location>
    <ligand>
        <name>Mg(2+)</name>
        <dbReference type="ChEBI" id="CHEBI:18420"/>
        <label>1</label>
    </ligand>
</feature>
<dbReference type="PANTHER" id="PTHR16222">
    <property type="entry name" value="ADP-RIBOSYLGLYCOHYDROLASE"/>
    <property type="match status" value="1"/>
</dbReference>
<evidence type="ECO:0000313" key="5">
    <source>
        <dbReference type="Proteomes" id="UP000175971"/>
    </source>
</evidence>
<dbReference type="Proteomes" id="UP000175971">
    <property type="component" value="Unassembled WGS sequence"/>
</dbReference>
<dbReference type="SUPFAM" id="SSF101478">
    <property type="entry name" value="ADP-ribosylglycohydrolase"/>
    <property type="match status" value="1"/>
</dbReference>
<dbReference type="AlphaFoldDB" id="A0A1E7LGZ9"/>
<dbReference type="PATRIC" id="fig|518642.7.peg.298"/>